<reference evidence="2 3" key="1">
    <citation type="submission" date="2021-02" db="EMBL/GenBank/DDBJ databases">
        <title>Plant Genome Project.</title>
        <authorList>
            <person name="Zhang R.-G."/>
        </authorList>
    </citation>
    <scope>NUCLEOTIDE SEQUENCE [LARGE SCALE GENOMIC DNA]</scope>
    <source>
        <tissue evidence="2">Leaves</tissue>
    </source>
</reference>
<organism evidence="2 3">
    <name type="scientific">Xanthoceras sorbifolium</name>
    <dbReference type="NCBI Taxonomy" id="99658"/>
    <lineage>
        <taxon>Eukaryota</taxon>
        <taxon>Viridiplantae</taxon>
        <taxon>Streptophyta</taxon>
        <taxon>Embryophyta</taxon>
        <taxon>Tracheophyta</taxon>
        <taxon>Spermatophyta</taxon>
        <taxon>Magnoliopsida</taxon>
        <taxon>eudicotyledons</taxon>
        <taxon>Gunneridae</taxon>
        <taxon>Pentapetalae</taxon>
        <taxon>rosids</taxon>
        <taxon>malvids</taxon>
        <taxon>Sapindales</taxon>
        <taxon>Sapindaceae</taxon>
        <taxon>Xanthoceroideae</taxon>
        <taxon>Xanthoceras</taxon>
    </lineage>
</organism>
<dbReference type="EMBL" id="JAFEMO010000002">
    <property type="protein sequence ID" value="KAH7575746.1"/>
    <property type="molecule type" value="Genomic_DNA"/>
</dbReference>
<evidence type="ECO:0000256" key="1">
    <source>
        <dbReference type="SAM" id="Phobius"/>
    </source>
</evidence>
<feature type="transmembrane region" description="Helical" evidence="1">
    <location>
        <begin position="136"/>
        <end position="158"/>
    </location>
</feature>
<protein>
    <submittedName>
        <fullName evidence="2">Uncharacterized protein</fullName>
    </submittedName>
</protein>
<gene>
    <name evidence="2" type="ORF">JRO89_XS02G0207600</name>
</gene>
<sequence>MKRLSIAELVEKLHAQEQKASIRVEEPAECAFQAKHKSKKYYKKHFKDKGSKNNIAEGSSDVQKKDKFPPCGICKCKSQAEKDCWFKNKSIFHWCFEGNPGLCGAIVQRSCLNYPPTTTKGLAIPISESSNKELRYGLIAVAVFGFIIGIASGILYPLRKLKFVRHSRYRRHQRRGGYLH</sequence>
<accession>A0ABQ8IGD9</accession>
<name>A0ABQ8IGD9_9ROSI</name>
<dbReference type="Proteomes" id="UP000827721">
    <property type="component" value="Unassembled WGS sequence"/>
</dbReference>
<evidence type="ECO:0000313" key="3">
    <source>
        <dbReference type="Proteomes" id="UP000827721"/>
    </source>
</evidence>
<proteinExistence type="predicted"/>
<keyword evidence="1" id="KW-0812">Transmembrane</keyword>
<keyword evidence="1" id="KW-0472">Membrane</keyword>
<keyword evidence="1" id="KW-1133">Transmembrane helix</keyword>
<evidence type="ECO:0000313" key="2">
    <source>
        <dbReference type="EMBL" id="KAH7575746.1"/>
    </source>
</evidence>
<keyword evidence="3" id="KW-1185">Reference proteome</keyword>
<comment type="caution">
    <text evidence="2">The sequence shown here is derived from an EMBL/GenBank/DDBJ whole genome shotgun (WGS) entry which is preliminary data.</text>
</comment>